<dbReference type="Gene3D" id="3.40.50.2300">
    <property type="match status" value="2"/>
</dbReference>
<protein>
    <submittedName>
        <fullName evidence="4">ABC transporter substrate-binding protein</fullName>
    </submittedName>
</protein>
<dbReference type="InterPro" id="IPR028081">
    <property type="entry name" value="Leu-bd"/>
</dbReference>
<feature type="domain" description="Leucine-binding protein" evidence="3">
    <location>
        <begin position="6"/>
        <end position="344"/>
    </location>
</feature>
<reference evidence="4 5" key="1">
    <citation type="submission" date="2021-04" db="EMBL/GenBank/DDBJ databases">
        <title>Chitinophaga sp. nov., isolated from the rhizosphere soil.</title>
        <authorList>
            <person name="He S."/>
        </authorList>
    </citation>
    <scope>NUCLEOTIDE SEQUENCE [LARGE SCALE GENOMIC DNA]</scope>
    <source>
        <strain evidence="4 5">2R12</strain>
    </source>
</reference>
<name>A0ABS5IY05_9BACT</name>
<gene>
    <name evidence="4" type="ORF">KE626_10535</name>
</gene>
<dbReference type="RefSeq" id="WP_211972860.1">
    <property type="nucleotide sequence ID" value="NZ_CBFHAM010000001.1"/>
</dbReference>
<evidence type="ECO:0000256" key="1">
    <source>
        <dbReference type="ARBA" id="ARBA00010062"/>
    </source>
</evidence>
<comment type="caution">
    <text evidence="4">The sequence shown here is derived from an EMBL/GenBank/DDBJ whole genome shotgun (WGS) entry which is preliminary data.</text>
</comment>
<keyword evidence="2" id="KW-0732">Signal</keyword>
<evidence type="ECO:0000259" key="3">
    <source>
        <dbReference type="Pfam" id="PF13458"/>
    </source>
</evidence>
<evidence type="ECO:0000256" key="2">
    <source>
        <dbReference type="ARBA" id="ARBA00022729"/>
    </source>
</evidence>
<dbReference type="InterPro" id="IPR028082">
    <property type="entry name" value="Peripla_BP_I"/>
</dbReference>
<dbReference type="EMBL" id="JAGTXB010000004">
    <property type="protein sequence ID" value="MBS0027745.1"/>
    <property type="molecule type" value="Genomic_DNA"/>
</dbReference>
<sequence>MPSALSIGFLTPYSGVYPAWSAHLVTGWLLGMGLDPLRQRTVQFTSEYTHMGSARASVDAARKLLFFNNVDILSGLISYKVAPDIIPLVENAKRPAFFFDMGEYIPHFPYLSPDVFYASHQLWQSEYALGKWAHSHFGDGGHLIMPLYEAGYHLHSAFREGVTAAGSTRMSFTVLPYDENDPKKMELDELFTKLAKDPPPYIHAIFAGNMGTRFLQKWIQSGFHKKIPLLVNETMAYDDILEDIKHIDLEIYTSMMWMREDQRKANQLFVKKFESTAQQPANIYALMGYEAGLIWRELLPYASKKDWEAVKQQLRTGTIEGPRGQKNFYPASGFALPAANILKITTTNNKINKLILDQGAGMRYDAKEFEMIHNESLTGWQNPFLCI</sequence>
<organism evidence="4 5">
    <name type="scientific">Chitinophaga hostae</name>
    <dbReference type="NCBI Taxonomy" id="2831022"/>
    <lineage>
        <taxon>Bacteria</taxon>
        <taxon>Pseudomonadati</taxon>
        <taxon>Bacteroidota</taxon>
        <taxon>Chitinophagia</taxon>
        <taxon>Chitinophagales</taxon>
        <taxon>Chitinophagaceae</taxon>
        <taxon>Chitinophaga</taxon>
    </lineage>
</organism>
<keyword evidence="5" id="KW-1185">Reference proteome</keyword>
<dbReference type="Proteomes" id="UP000676386">
    <property type="component" value="Unassembled WGS sequence"/>
</dbReference>
<accession>A0ABS5IY05</accession>
<dbReference type="Pfam" id="PF13458">
    <property type="entry name" value="Peripla_BP_6"/>
    <property type="match status" value="1"/>
</dbReference>
<evidence type="ECO:0000313" key="5">
    <source>
        <dbReference type="Proteomes" id="UP000676386"/>
    </source>
</evidence>
<dbReference type="SUPFAM" id="SSF53822">
    <property type="entry name" value="Periplasmic binding protein-like I"/>
    <property type="match status" value="1"/>
</dbReference>
<evidence type="ECO:0000313" key="4">
    <source>
        <dbReference type="EMBL" id="MBS0027745.1"/>
    </source>
</evidence>
<proteinExistence type="inferred from homology"/>
<comment type="similarity">
    <text evidence="1">Belongs to the leucine-binding protein family.</text>
</comment>